<dbReference type="AlphaFoldDB" id="A0A1H1Z5T0"/>
<reference evidence="8" key="1">
    <citation type="submission" date="2016-10" db="EMBL/GenBank/DDBJ databases">
        <authorList>
            <person name="Varghese N."/>
            <person name="Submissions S."/>
        </authorList>
    </citation>
    <scope>NUCLEOTIDE SEQUENCE [LARGE SCALE GENOMIC DNA]</scope>
    <source>
        <strain evidence="8">KCTC 32247</strain>
    </source>
</reference>
<dbReference type="GO" id="GO:0045893">
    <property type="term" value="P:positive regulation of DNA-templated transcription"/>
    <property type="evidence" value="ECO:0007669"/>
    <property type="project" value="InterPro"/>
</dbReference>
<dbReference type="Pfam" id="PF00376">
    <property type="entry name" value="MerR"/>
    <property type="match status" value="1"/>
</dbReference>
<comment type="subcellular location">
    <subcellularLocation>
        <location evidence="1">Cytoplasm</location>
    </subcellularLocation>
</comment>
<evidence type="ECO:0000313" key="8">
    <source>
        <dbReference type="Proteomes" id="UP000243359"/>
    </source>
</evidence>
<dbReference type="GO" id="GO:0005737">
    <property type="term" value="C:cytoplasm"/>
    <property type="evidence" value="ECO:0007669"/>
    <property type="project" value="UniProtKB-SubCell"/>
</dbReference>
<evidence type="ECO:0000256" key="5">
    <source>
        <dbReference type="ARBA" id="ARBA00023163"/>
    </source>
</evidence>
<keyword evidence="3" id="KW-0805">Transcription regulation</keyword>
<dbReference type="Proteomes" id="UP000243359">
    <property type="component" value="Chromosome I"/>
</dbReference>
<dbReference type="STRING" id="1392877.SAMN05216221_4096"/>
<dbReference type="NCBIfam" id="TIGR02044">
    <property type="entry name" value="CueR"/>
    <property type="match status" value="1"/>
</dbReference>
<name>A0A1H1Z5T0_9PSED</name>
<dbReference type="PANTHER" id="PTHR30204">
    <property type="entry name" value="REDOX-CYCLING DRUG-SENSING TRANSCRIPTIONAL ACTIVATOR SOXR"/>
    <property type="match status" value="1"/>
</dbReference>
<dbReference type="GO" id="GO:0003700">
    <property type="term" value="F:DNA-binding transcription factor activity"/>
    <property type="evidence" value="ECO:0007669"/>
    <property type="project" value="InterPro"/>
</dbReference>
<dbReference type="InterPro" id="IPR047057">
    <property type="entry name" value="MerR_fam"/>
</dbReference>
<dbReference type="GO" id="GO:0003677">
    <property type="term" value="F:DNA binding"/>
    <property type="evidence" value="ECO:0007669"/>
    <property type="project" value="UniProtKB-KW"/>
</dbReference>
<evidence type="ECO:0000256" key="3">
    <source>
        <dbReference type="ARBA" id="ARBA00023015"/>
    </source>
</evidence>
<dbReference type="InterPro" id="IPR011789">
    <property type="entry name" value="CueR"/>
</dbReference>
<dbReference type="Gene3D" id="1.10.1660.10">
    <property type="match status" value="1"/>
</dbReference>
<dbReference type="SUPFAM" id="SSF46955">
    <property type="entry name" value="Putative DNA-binding domain"/>
    <property type="match status" value="1"/>
</dbReference>
<evidence type="ECO:0000259" key="6">
    <source>
        <dbReference type="PROSITE" id="PS50937"/>
    </source>
</evidence>
<feature type="domain" description="HTH merR-type" evidence="6">
    <location>
        <begin position="1"/>
        <end position="69"/>
    </location>
</feature>
<dbReference type="GO" id="GO:0005507">
    <property type="term" value="F:copper ion binding"/>
    <property type="evidence" value="ECO:0007669"/>
    <property type="project" value="InterPro"/>
</dbReference>
<dbReference type="PRINTS" id="PR00040">
    <property type="entry name" value="HTHMERR"/>
</dbReference>
<evidence type="ECO:0000256" key="1">
    <source>
        <dbReference type="ARBA" id="ARBA00004496"/>
    </source>
</evidence>
<organism evidence="7 8">
    <name type="scientific">Pseudomonas oryzae</name>
    <dbReference type="NCBI Taxonomy" id="1392877"/>
    <lineage>
        <taxon>Bacteria</taxon>
        <taxon>Pseudomonadati</taxon>
        <taxon>Pseudomonadota</taxon>
        <taxon>Gammaproteobacteria</taxon>
        <taxon>Pseudomonadales</taxon>
        <taxon>Pseudomonadaceae</taxon>
        <taxon>Pseudomonas</taxon>
    </lineage>
</organism>
<keyword evidence="8" id="KW-1185">Reference proteome</keyword>
<dbReference type="PROSITE" id="PS50937">
    <property type="entry name" value="HTH_MERR_2"/>
    <property type="match status" value="1"/>
</dbReference>
<dbReference type="EMBL" id="LT629751">
    <property type="protein sequence ID" value="SDT28967.1"/>
    <property type="molecule type" value="Genomic_DNA"/>
</dbReference>
<sequence>MNIGQAARQSGLSAKMIRHYESIGLLRPAGRGDNGYRHYGEQDLHRLTFIKRARDLGFSLEEVGKLLQLWQDRQRASADVKALALGHIATLERKITELVSLRDTLSELVEHCQGDQRPDCPILQKLECGADGCRHGQ</sequence>
<dbReference type="PROSITE" id="PS00552">
    <property type="entry name" value="HTH_MERR_1"/>
    <property type="match status" value="1"/>
</dbReference>
<evidence type="ECO:0000256" key="2">
    <source>
        <dbReference type="ARBA" id="ARBA00022490"/>
    </source>
</evidence>
<gene>
    <name evidence="7" type="ORF">SAMN05216221_4096</name>
</gene>
<dbReference type="SMART" id="SM00422">
    <property type="entry name" value="HTH_MERR"/>
    <property type="match status" value="1"/>
</dbReference>
<dbReference type="InterPro" id="IPR009061">
    <property type="entry name" value="DNA-bd_dom_put_sf"/>
</dbReference>
<evidence type="ECO:0000256" key="4">
    <source>
        <dbReference type="ARBA" id="ARBA00023125"/>
    </source>
</evidence>
<dbReference type="OrthoDB" id="9808480at2"/>
<evidence type="ECO:0000313" key="7">
    <source>
        <dbReference type="EMBL" id="SDT28967.1"/>
    </source>
</evidence>
<keyword evidence="2" id="KW-0963">Cytoplasm</keyword>
<accession>A0A1H1Z5T0</accession>
<dbReference type="Pfam" id="PF09278">
    <property type="entry name" value="MerR-DNA-bind"/>
    <property type="match status" value="1"/>
</dbReference>
<keyword evidence="4" id="KW-0238">DNA-binding</keyword>
<dbReference type="PANTHER" id="PTHR30204:SF94">
    <property type="entry name" value="HEAVY METAL-DEPENDENT TRANSCRIPTIONAL REGULATOR HI_0293-RELATED"/>
    <property type="match status" value="1"/>
</dbReference>
<dbReference type="RefSeq" id="WP_090351752.1">
    <property type="nucleotide sequence ID" value="NZ_LT629751.1"/>
</dbReference>
<dbReference type="InterPro" id="IPR000551">
    <property type="entry name" value="MerR-type_HTH_dom"/>
</dbReference>
<protein>
    <submittedName>
        <fullName evidence="7">Transcriptional regulator, MerR family</fullName>
    </submittedName>
</protein>
<keyword evidence="5" id="KW-0804">Transcription</keyword>
<proteinExistence type="predicted"/>
<dbReference type="CDD" id="cd01108">
    <property type="entry name" value="HTH_CueR"/>
    <property type="match status" value="1"/>
</dbReference>
<dbReference type="InterPro" id="IPR015358">
    <property type="entry name" value="Tscrpt_reg_MerR_DNA-bd"/>
</dbReference>